<accession>A0A6L5GTN8</accession>
<feature type="compositionally biased region" description="Basic and acidic residues" evidence="7">
    <location>
        <begin position="161"/>
        <end position="176"/>
    </location>
</feature>
<dbReference type="GO" id="GO:0008360">
    <property type="term" value="P:regulation of cell shape"/>
    <property type="evidence" value="ECO:0007669"/>
    <property type="project" value="UniProtKB-UniRule"/>
</dbReference>
<reference evidence="10" key="1">
    <citation type="journal article" date="2020" name="Appl. Environ. Microbiol.">
        <title>Medium-Chain Fatty Acid Synthesis by 'Candidatus Weimeria bifida' gen. nov., sp. nov., and 'Candidatus Pseudoramibacter fermentans' sp. nov.</title>
        <authorList>
            <person name="Scarborough M.J."/>
            <person name="Myers K.S."/>
            <person name="Donohue T.J."/>
            <person name="Noguera D.R."/>
        </authorList>
    </citation>
    <scope>NUCLEOTIDE SEQUENCE</scope>
    <source>
        <strain evidence="10">EUB1.1</strain>
    </source>
</reference>
<dbReference type="Pfam" id="PF03734">
    <property type="entry name" value="YkuD"/>
    <property type="match status" value="1"/>
</dbReference>
<feature type="compositionally biased region" description="Acidic residues" evidence="7">
    <location>
        <begin position="142"/>
        <end position="160"/>
    </location>
</feature>
<dbReference type="GO" id="GO:0016740">
    <property type="term" value="F:transferase activity"/>
    <property type="evidence" value="ECO:0007669"/>
    <property type="project" value="UniProtKB-KW"/>
</dbReference>
<dbReference type="PROSITE" id="PS52029">
    <property type="entry name" value="LD_TPASE"/>
    <property type="match status" value="1"/>
</dbReference>
<keyword evidence="8" id="KW-0472">Membrane</keyword>
<evidence type="ECO:0000256" key="8">
    <source>
        <dbReference type="SAM" id="Phobius"/>
    </source>
</evidence>
<evidence type="ECO:0000313" key="11">
    <source>
        <dbReference type="Proteomes" id="UP000473648"/>
    </source>
</evidence>
<feature type="active site" description="Proton donor/acceptor" evidence="6">
    <location>
        <position position="713"/>
    </location>
</feature>
<dbReference type="SUPFAM" id="SSF141523">
    <property type="entry name" value="L,D-transpeptidase catalytic domain-like"/>
    <property type="match status" value="1"/>
</dbReference>
<feature type="active site" description="Nucleophile" evidence="6">
    <location>
        <position position="734"/>
    </location>
</feature>
<keyword evidence="3 6" id="KW-0133">Cell shape</keyword>
<keyword evidence="5 6" id="KW-0961">Cell wall biogenesis/degradation</keyword>
<evidence type="ECO:0000256" key="5">
    <source>
        <dbReference type="ARBA" id="ARBA00023316"/>
    </source>
</evidence>
<dbReference type="GO" id="GO:0071972">
    <property type="term" value="F:peptidoglycan L,D-transpeptidase activity"/>
    <property type="evidence" value="ECO:0007669"/>
    <property type="project" value="TreeGrafter"/>
</dbReference>
<name>A0A6L5GTN8_9FIRM</name>
<dbReference type="InterPro" id="IPR038063">
    <property type="entry name" value="Transpep_catalytic_dom"/>
</dbReference>
<feature type="compositionally biased region" description="Low complexity" evidence="7">
    <location>
        <begin position="262"/>
        <end position="281"/>
    </location>
</feature>
<dbReference type="PANTHER" id="PTHR30582:SF33">
    <property type="entry name" value="EXPORTED PROTEIN"/>
    <property type="match status" value="1"/>
</dbReference>
<gene>
    <name evidence="10" type="ORF">FRC53_07345</name>
</gene>
<keyword evidence="11" id="KW-1185">Reference proteome</keyword>
<dbReference type="EMBL" id="VOGB01000005">
    <property type="protein sequence ID" value="MQM73206.1"/>
    <property type="molecule type" value="Genomic_DNA"/>
</dbReference>
<proteinExistence type="predicted"/>
<dbReference type="Gene3D" id="2.40.440.10">
    <property type="entry name" value="L,D-transpeptidase catalytic domain-like"/>
    <property type="match status" value="1"/>
</dbReference>
<evidence type="ECO:0000256" key="7">
    <source>
        <dbReference type="SAM" id="MobiDB-lite"/>
    </source>
</evidence>
<feature type="compositionally biased region" description="Basic and acidic residues" evidence="7">
    <location>
        <begin position="86"/>
        <end position="102"/>
    </location>
</feature>
<dbReference type="Gene3D" id="3.10.20.800">
    <property type="match status" value="1"/>
</dbReference>
<feature type="region of interest" description="Disordered" evidence="7">
    <location>
        <begin position="1"/>
        <end position="305"/>
    </location>
</feature>
<feature type="compositionally biased region" description="Low complexity" evidence="7">
    <location>
        <begin position="105"/>
        <end position="116"/>
    </location>
</feature>
<keyword evidence="2" id="KW-0808">Transferase</keyword>
<evidence type="ECO:0000256" key="4">
    <source>
        <dbReference type="ARBA" id="ARBA00022984"/>
    </source>
</evidence>
<feature type="compositionally biased region" description="Acidic residues" evidence="7">
    <location>
        <begin position="189"/>
        <end position="229"/>
    </location>
</feature>
<feature type="compositionally biased region" description="Basic residues" evidence="7">
    <location>
        <begin position="293"/>
        <end position="305"/>
    </location>
</feature>
<evidence type="ECO:0000256" key="6">
    <source>
        <dbReference type="PROSITE-ProRule" id="PRU01373"/>
    </source>
</evidence>
<dbReference type="InterPro" id="IPR005490">
    <property type="entry name" value="LD_TPept_cat_dom"/>
</dbReference>
<dbReference type="UniPathway" id="UPA00219"/>
<evidence type="ECO:0000313" key="10">
    <source>
        <dbReference type="EMBL" id="MQM73206.1"/>
    </source>
</evidence>
<dbReference type="GO" id="GO:0018104">
    <property type="term" value="P:peptidoglycan-protein cross-linking"/>
    <property type="evidence" value="ECO:0007669"/>
    <property type="project" value="TreeGrafter"/>
</dbReference>
<evidence type="ECO:0000259" key="9">
    <source>
        <dbReference type="PROSITE" id="PS52029"/>
    </source>
</evidence>
<evidence type="ECO:0000256" key="2">
    <source>
        <dbReference type="ARBA" id="ARBA00022679"/>
    </source>
</evidence>
<dbReference type="GO" id="GO:0005576">
    <property type="term" value="C:extracellular region"/>
    <property type="evidence" value="ECO:0007669"/>
    <property type="project" value="TreeGrafter"/>
</dbReference>
<dbReference type="PANTHER" id="PTHR30582">
    <property type="entry name" value="L,D-TRANSPEPTIDASE"/>
    <property type="match status" value="1"/>
</dbReference>
<organism evidence="10 11">
    <name type="scientific">Candidatus Pseudoramibacter fermentans</name>
    <dbReference type="NCBI Taxonomy" id="2594427"/>
    <lineage>
        <taxon>Bacteria</taxon>
        <taxon>Bacillati</taxon>
        <taxon>Bacillota</taxon>
        <taxon>Clostridia</taxon>
        <taxon>Eubacteriales</taxon>
        <taxon>Eubacteriaceae</taxon>
        <taxon>Pseudoramibacter</taxon>
    </lineage>
</organism>
<sequence>MSQENEKKGGLFERTDREDSPKVKPAFDEDVRQDDVTTDDGVTSKAPAEAATEDAGEAKDPTEVVNERLRERSFEIAESEDDEADAASKADETPEAAPKKTVETAADAIDAMAAEVEASEKAADAASEPEAASEEASKETSEDAADAAETEAAEPEEAETDEGKKADGSAESKLAAEIDEVFAAKSEAEDTEAAEASADETTETPEAEVESDEEQADETAEASESEPVEADVKPADETTEAPEAEADKADEASSDKTEEADAAAPQAETVEAAAAEAAESAADAEEKAEPKAKKSKQQPKSRQRKAAPKVKIVGIAIAAIAIIYAAFAVYFNYHFFPNTAINGLAASGKTVSAISSSVENRADTYSVELKGRKGETEKITATALGLKYQGKKRVQQILSNQNGFAWPAHLFSGTKSYSAISYDKDKIDYLVRNLFQVSGSQVEAARNAQPVYKDGKIVIEDQISGSTVDQTKLKKLLINAIAAGDSTINLKKEDCYVQPKYTSSSKKVKQAAAKMRKMIKAEITYTFGSDKVVIDKSVFGPWLTVDDNMNVTVDQTQLKQYLYDLAYKTNTYYGKHTFKTTGGSTITVNGGNYGWRIDRDAEAKNLTQEIEAGKVITRDPEYSKKGKVRNSTYDDIGDSYVEVSISDQHMWVYKDGKKVVDTAVVTGDVTKGNGTTPGAYYIAYKERHATLKGEGYSTPVSYWMPFNGGQGIHDSYWRGAYGGTIYRGNGSHGCVNTPPAQVALVWDNVSQGTPVIVY</sequence>
<dbReference type="InterPro" id="IPR038054">
    <property type="entry name" value="LD_TPept-like_central_sf"/>
</dbReference>
<evidence type="ECO:0000256" key="1">
    <source>
        <dbReference type="ARBA" id="ARBA00004752"/>
    </source>
</evidence>
<dbReference type="InterPro" id="IPR022029">
    <property type="entry name" value="YoaR-like_PG-bd"/>
</dbReference>
<feature type="transmembrane region" description="Helical" evidence="8">
    <location>
        <begin position="312"/>
        <end position="333"/>
    </location>
</feature>
<dbReference type="InterPro" id="IPR050979">
    <property type="entry name" value="LD-transpeptidase"/>
</dbReference>
<dbReference type="AlphaFoldDB" id="A0A6L5GTN8"/>
<feature type="domain" description="L,D-TPase catalytic" evidence="9">
    <location>
        <begin position="639"/>
        <end position="758"/>
    </location>
</feature>
<dbReference type="Proteomes" id="UP000473648">
    <property type="component" value="Unassembled WGS sequence"/>
</dbReference>
<keyword evidence="4 6" id="KW-0573">Peptidoglycan synthesis</keyword>
<keyword evidence="8" id="KW-0812">Transmembrane</keyword>
<feature type="compositionally biased region" description="Basic and acidic residues" evidence="7">
    <location>
        <begin position="1"/>
        <end position="35"/>
    </location>
</feature>
<feature type="compositionally biased region" description="Basic and acidic residues" evidence="7">
    <location>
        <begin position="245"/>
        <end position="259"/>
    </location>
</feature>
<dbReference type="GO" id="GO:0071555">
    <property type="term" value="P:cell wall organization"/>
    <property type="evidence" value="ECO:0007669"/>
    <property type="project" value="UniProtKB-UniRule"/>
</dbReference>
<dbReference type="SUPFAM" id="SSF143985">
    <property type="entry name" value="L,D-transpeptidase pre-catalytic domain-like"/>
    <property type="match status" value="1"/>
</dbReference>
<comment type="pathway">
    <text evidence="1 6">Cell wall biogenesis; peptidoglycan biosynthesis.</text>
</comment>
<keyword evidence="8" id="KW-1133">Transmembrane helix</keyword>
<dbReference type="CDD" id="cd16913">
    <property type="entry name" value="YkuD_like"/>
    <property type="match status" value="1"/>
</dbReference>
<evidence type="ECO:0000256" key="3">
    <source>
        <dbReference type="ARBA" id="ARBA00022960"/>
    </source>
</evidence>
<comment type="caution">
    <text evidence="10">The sequence shown here is derived from an EMBL/GenBank/DDBJ whole genome shotgun (WGS) entry which is preliminary data.</text>
</comment>
<protein>
    <submittedName>
        <fullName evidence="10">L,D-transpeptidase family protein</fullName>
    </submittedName>
</protein>
<dbReference type="Pfam" id="PF12229">
    <property type="entry name" value="PG_binding_4"/>
    <property type="match status" value="2"/>
</dbReference>
<feature type="compositionally biased region" description="Basic and acidic residues" evidence="7">
    <location>
        <begin position="56"/>
        <end position="75"/>
    </location>
</feature>